<reference evidence="1" key="1">
    <citation type="submission" date="2023-07" db="EMBL/GenBank/DDBJ databases">
        <title>Black Yeasts Isolated from many extreme environments.</title>
        <authorList>
            <person name="Coleine C."/>
            <person name="Stajich J.E."/>
            <person name="Selbmann L."/>
        </authorList>
    </citation>
    <scope>NUCLEOTIDE SEQUENCE</scope>
    <source>
        <strain evidence="1">CCFEE 5714</strain>
    </source>
</reference>
<name>A0ACC3MA76_9PEZI</name>
<accession>A0ACC3MA76</accession>
<dbReference type="Proteomes" id="UP001281147">
    <property type="component" value="Unassembled WGS sequence"/>
</dbReference>
<evidence type="ECO:0000313" key="2">
    <source>
        <dbReference type="Proteomes" id="UP001281147"/>
    </source>
</evidence>
<proteinExistence type="predicted"/>
<comment type="caution">
    <text evidence="1">The sequence shown here is derived from an EMBL/GenBank/DDBJ whole genome shotgun (WGS) entry which is preliminary data.</text>
</comment>
<organism evidence="1 2">
    <name type="scientific">Vermiconidia calcicola</name>
    <dbReference type="NCBI Taxonomy" id="1690605"/>
    <lineage>
        <taxon>Eukaryota</taxon>
        <taxon>Fungi</taxon>
        <taxon>Dikarya</taxon>
        <taxon>Ascomycota</taxon>
        <taxon>Pezizomycotina</taxon>
        <taxon>Dothideomycetes</taxon>
        <taxon>Dothideomycetidae</taxon>
        <taxon>Mycosphaerellales</taxon>
        <taxon>Extremaceae</taxon>
        <taxon>Vermiconidia</taxon>
    </lineage>
</organism>
<keyword evidence="2" id="KW-1185">Reference proteome</keyword>
<sequence>MDRLPTEIKDDICNIVVKLPGAGVSQQPSLEQRANDSHIAYKPPRDGKCILMEIPTETRRQIFAESLPARDTIYHPECGNVRKASGKAKRAAHEKHGPGPVCNLMVLNKKICDEIAEVLYEERIFVIHVHEGLHKGGIELLETGRQPLQFRTEDDTRFWKFSKDEQFGFDRLKKIRVQIYAPPDDDTRHVAINTYFMNLALCRLLQRSTVDKKNRINSLVIQFVTSKSADTKHSPWDFRDGSQYWYDANTHEPLATSIYNLPNVELLLRPYENLTGCSFVSVELPSKLQLNARITAFVSALTKSMMSQSRTMFSDDDLEMKIEKARLAMEEHVKTVVTGKPAKKEDEWTEADMLEGDVLDLDEVDEEIGMDGRKHARSPFSSSSAEGAEIECKRRLKRWQDFAETQHQSAVLEEQEEQMMQYALAASMGVLVPRTFPDAEADAQNLSGLSVRAENDQYTPYLRNGDGNSGIEHDTAPTDAWSLRFYQSFGYWPDPSADQGIRGSLSSGAVDTLETIEEEREDAEEEK</sequence>
<evidence type="ECO:0000313" key="1">
    <source>
        <dbReference type="EMBL" id="KAK3681867.1"/>
    </source>
</evidence>
<gene>
    <name evidence="1" type="ORF">LTR37_020826</name>
</gene>
<dbReference type="EMBL" id="JAUTXU010000393">
    <property type="protein sequence ID" value="KAK3681867.1"/>
    <property type="molecule type" value="Genomic_DNA"/>
</dbReference>
<protein>
    <submittedName>
        <fullName evidence="1">Uncharacterized protein</fullName>
    </submittedName>
</protein>